<keyword evidence="6 7" id="KW-0012">Acyltransferase</keyword>
<dbReference type="PANTHER" id="PTHR30606">
    <property type="entry name" value="LIPID A BIOSYNTHESIS LAUROYL ACYLTRANSFERASE"/>
    <property type="match status" value="1"/>
</dbReference>
<keyword evidence="3" id="KW-0997">Cell inner membrane</keyword>
<keyword evidence="8" id="KW-1185">Reference proteome</keyword>
<evidence type="ECO:0000256" key="3">
    <source>
        <dbReference type="ARBA" id="ARBA00022519"/>
    </source>
</evidence>
<reference evidence="7 8" key="1">
    <citation type="journal article" date="2017" name="BMC Genomics">
        <title>Comparative genomic and phylogenomic analyses of the Bifidobacteriaceae family.</title>
        <authorList>
            <person name="Lugli G.A."/>
            <person name="Milani C."/>
            <person name="Turroni F."/>
            <person name="Duranti S."/>
            <person name="Mancabelli L."/>
            <person name="Mangifesta M."/>
            <person name="Ferrario C."/>
            <person name="Modesto M."/>
            <person name="Mattarelli P."/>
            <person name="Jiri K."/>
            <person name="van Sinderen D."/>
            <person name="Ventura M."/>
        </authorList>
    </citation>
    <scope>NUCLEOTIDE SEQUENCE [LARGE SCALE GENOMIC DNA]</scope>
    <source>
        <strain evidence="7 8">DSM 22924</strain>
    </source>
</reference>
<dbReference type="Proteomes" id="UP000216004">
    <property type="component" value="Unassembled WGS sequence"/>
</dbReference>
<evidence type="ECO:0000256" key="4">
    <source>
        <dbReference type="ARBA" id="ARBA00022679"/>
    </source>
</evidence>
<keyword evidence="2" id="KW-1003">Cell membrane</keyword>
<sequence length="335" mass="38033">MLSKILVTFVRCSRWIPERLARGLFDIAADVVWFLHLSNVHQLERNLKHVLGDVPEAQLRRTSREALRSYFSYFCEAFTVGARNKEELLARVRPEGSGFPYPALAQLKDGALPIATGHQGNWDYVGFWASHDIGPVTTVAERLADPELLQTFIDIRRELGMHILLTGQSGLMADLVETAKQPGQVIPLLADRDLSRNGVFVRAFDSIIRVAAGPAVMALDAEQPLYTVSMHREPLHAEQRKRAHNAFGYVCQVDGPIDIRPYLQLPREQAVQDLTQAWVDQWSAGIREWPQDWHMMQPIFVEDLDLTRLHHVPGYVRDYIEGHTSQVQCSPKESK</sequence>
<keyword evidence="4 7" id="KW-0808">Transferase</keyword>
<dbReference type="EMBL" id="MWWS01000002">
    <property type="protein sequence ID" value="OZG50905.1"/>
    <property type="molecule type" value="Genomic_DNA"/>
</dbReference>
<dbReference type="RefSeq" id="WP_094722150.1">
    <property type="nucleotide sequence ID" value="NZ_MWWS01000002.1"/>
</dbReference>
<dbReference type="GO" id="GO:0009247">
    <property type="term" value="P:glycolipid biosynthetic process"/>
    <property type="evidence" value="ECO:0007669"/>
    <property type="project" value="UniProtKB-ARBA"/>
</dbReference>
<dbReference type="OrthoDB" id="9803456at2"/>
<keyword evidence="5" id="KW-0472">Membrane</keyword>
<dbReference type="NCBIfam" id="NF005919">
    <property type="entry name" value="PRK07920.1"/>
    <property type="match status" value="1"/>
</dbReference>
<dbReference type="AlphaFoldDB" id="A0A261EVP6"/>
<dbReference type="InterPro" id="IPR004960">
    <property type="entry name" value="LipA_acyltrans"/>
</dbReference>
<dbReference type="PANTHER" id="PTHR30606:SF10">
    <property type="entry name" value="PHOSPHATIDYLINOSITOL MANNOSIDE ACYLTRANSFERASE"/>
    <property type="match status" value="1"/>
</dbReference>
<name>A0A261EVP6_9BIFI</name>
<protein>
    <submittedName>
        <fullName evidence="7">Lauroyl acyltransferase</fullName>
    </submittedName>
</protein>
<evidence type="ECO:0000256" key="1">
    <source>
        <dbReference type="ARBA" id="ARBA00004533"/>
    </source>
</evidence>
<evidence type="ECO:0000256" key="5">
    <source>
        <dbReference type="ARBA" id="ARBA00023136"/>
    </source>
</evidence>
<comment type="caution">
    <text evidence="7">The sequence shown here is derived from an EMBL/GenBank/DDBJ whole genome shotgun (WGS) entry which is preliminary data.</text>
</comment>
<organism evidence="7 8">
    <name type="scientific">Bombiscardovia coagulans</name>
    <dbReference type="NCBI Taxonomy" id="686666"/>
    <lineage>
        <taxon>Bacteria</taxon>
        <taxon>Bacillati</taxon>
        <taxon>Actinomycetota</taxon>
        <taxon>Actinomycetes</taxon>
        <taxon>Bifidobacteriales</taxon>
        <taxon>Bifidobacteriaceae</taxon>
        <taxon>Bombiscardovia</taxon>
    </lineage>
</organism>
<dbReference type="GO" id="GO:0005886">
    <property type="term" value="C:plasma membrane"/>
    <property type="evidence" value="ECO:0007669"/>
    <property type="project" value="UniProtKB-SubCell"/>
</dbReference>
<proteinExistence type="predicted"/>
<accession>A0A261EVP6</accession>
<dbReference type="GO" id="GO:0016746">
    <property type="term" value="F:acyltransferase activity"/>
    <property type="evidence" value="ECO:0007669"/>
    <property type="project" value="UniProtKB-KW"/>
</dbReference>
<gene>
    <name evidence="7" type="ORF">BOCO_0091</name>
</gene>
<evidence type="ECO:0000256" key="6">
    <source>
        <dbReference type="ARBA" id="ARBA00023315"/>
    </source>
</evidence>
<evidence type="ECO:0000313" key="8">
    <source>
        <dbReference type="Proteomes" id="UP000216004"/>
    </source>
</evidence>
<dbReference type="Pfam" id="PF03279">
    <property type="entry name" value="Lip_A_acyltrans"/>
    <property type="match status" value="1"/>
</dbReference>
<evidence type="ECO:0000256" key="2">
    <source>
        <dbReference type="ARBA" id="ARBA00022475"/>
    </source>
</evidence>
<evidence type="ECO:0000313" key="7">
    <source>
        <dbReference type="EMBL" id="OZG50905.1"/>
    </source>
</evidence>
<comment type="subcellular location">
    <subcellularLocation>
        <location evidence="1">Cell inner membrane</location>
    </subcellularLocation>
</comment>